<name>A0ABN9X9Q7_9DINO</name>
<accession>A0ABN9X9Q7</accession>
<dbReference type="Proteomes" id="UP001189429">
    <property type="component" value="Unassembled WGS sequence"/>
</dbReference>
<proteinExistence type="predicted"/>
<keyword evidence="3" id="KW-1185">Reference proteome</keyword>
<evidence type="ECO:0000256" key="1">
    <source>
        <dbReference type="SAM" id="MobiDB-lite"/>
    </source>
</evidence>
<reference evidence="2" key="1">
    <citation type="submission" date="2023-10" db="EMBL/GenBank/DDBJ databases">
        <authorList>
            <person name="Chen Y."/>
            <person name="Shah S."/>
            <person name="Dougan E. K."/>
            <person name="Thang M."/>
            <person name="Chan C."/>
        </authorList>
    </citation>
    <scope>NUCLEOTIDE SEQUENCE [LARGE SCALE GENOMIC DNA]</scope>
</reference>
<sequence length="166" mass="17492">MGMAAVVDGVAARGATPRRGAPGAAAGGPRMDAGSSHRGPTRRGTTRPLRPAEVDGLVSLQDMAKASSSVVGGRRHPSPKRAEKLLQALQPDMHWKFGDLSDQVLISELGANTILSRPKKWTRTRTNASAATLGFADVCSAIRVSRETLTSATSPRSPTASLLLRW</sequence>
<feature type="region of interest" description="Disordered" evidence="1">
    <location>
        <begin position="14"/>
        <end position="53"/>
    </location>
</feature>
<evidence type="ECO:0000313" key="2">
    <source>
        <dbReference type="EMBL" id="CAK0896086.1"/>
    </source>
</evidence>
<comment type="caution">
    <text evidence="2">The sequence shown here is derived from an EMBL/GenBank/DDBJ whole genome shotgun (WGS) entry which is preliminary data.</text>
</comment>
<protein>
    <submittedName>
        <fullName evidence="2">Uncharacterized protein</fullName>
    </submittedName>
</protein>
<organism evidence="2 3">
    <name type="scientific">Prorocentrum cordatum</name>
    <dbReference type="NCBI Taxonomy" id="2364126"/>
    <lineage>
        <taxon>Eukaryota</taxon>
        <taxon>Sar</taxon>
        <taxon>Alveolata</taxon>
        <taxon>Dinophyceae</taxon>
        <taxon>Prorocentrales</taxon>
        <taxon>Prorocentraceae</taxon>
        <taxon>Prorocentrum</taxon>
    </lineage>
</organism>
<gene>
    <name evidence="2" type="ORF">PCOR1329_LOCUS74659</name>
</gene>
<evidence type="ECO:0000313" key="3">
    <source>
        <dbReference type="Proteomes" id="UP001189429"/>
    </source>
</evidence>
<feature type="compositionally biased region" description="Low complexity" evidence="1">
    <location>
        <begin position="14"/>
        <end position="34"/>
    </location>
</feature>
<dbReference type="EMBL" id="CAUYUJ010020140">
    <property type="protein sequence ID" value="CAK0896086.1"/>
    <property type="molecule type" value="Genomic_DNA"/>
</dbReference>